<dbReference type="CDD" id="cd04704">
    <property type="entry name" value="PLA2_bee_venom_like"/>
    <property type="match status" value="1"/>
</dbReference>
<dbReference type="GO" id="GO:0016042">
    <property type="term" value="P:lipid catabolic process"/>
    <property type="evidence" value="ECO:0007669"/>
    <property type="project" value="UniProtKB-KW"/>
</dbReference>
<reference evidence="9 10" key="1">
    <citation type="submission" date="2025-05" db="UniProtKB">
        <authorList>
            <consortium name="RefSeq"/>
        </authorList>
    </citation>
    <scope>IDENTIFICATION</scope>
    <source>
        <tissue evidence="9 10">Thorax and Abdomen</tissue>
    </source>
</reference>
<evidence type="ECO:0000313" key="13">
    <source>
        <dbReference type="RefSeq" id="XP_046595152.1"/>
    </source>
</evidence>
<dbReference type="RefSeq" id="XP_015523893.2">
    <property type="nucleotide sequence ID" value="XM_015668407.2"/>
</dbReference>
<evidence type="ECO:0000256" key="4">
    <source>
        <dbReference type="ARBA" id="ARBA00023098"/>
    </source>
</evidence>
<dbReference type="InParanoid" id="A0A6J0CB65"/>
<dbReference type="Gene3D" id="1.20.90.10">
    <property type="entry name" value="Phospholipase A2 domain"/>
    <property type="match status" value="1"/>
</dbReference>
<keyword evidence="4" id="KW-0443">Lipid metabolism</keyword>
<dbReference type="GO" id="GO:0050482">
    <property type="term" value="P:arachidonate secretion"/>
    <property type="evidence" value="ECO:0007669"/>
    <property type="project" value="InterPro"/>
</dbReference>
<dbReference type="AlphaFoldDB" id="A0A6J0CB65"/>
<dbReference type="InterPro" id="IPR016090">
    <property type="entry name" value="PLA2-like_dom"/>
</dbReference>
<dbReference type="RefSeq" id="XP_046595153.1">
    <property type="nucleotide sequence ID" value="XM_046739197.1"/>
</dbReference>
<evidence type="ECO:0000256" key="3">
    <source>
        <dbReference type="ARBA" id="ARBA00022963"/>
    </source>
</evidence>
<dbReference type="GO" id="GO:0004623">
    <property type="term" value="F:phospholipase A2 activity"/>
    <property type="evidence" value="ECO:0007669"/>
    <property type="project" value="UniProtKB-EC"/>
</dbReference>
<dbReference type="KEGG" id="nlo:107227297"/>
<feature type="domain" description="Phospholipase A2-like central" evidence="7">
    <location>
        <begin position="144"/>
        <end position="238"/>
    </location>
</feature>
<dbReference type="Pfam" id="PF05826">
    <property type="entry name" value="Phospholip_A2_2"/>
    <property type="match status" value="1"/>
</dbReference>
<keyword evidence="3" id="KW-0442">Lipid degradation</keyword>
<dbReference type="EC" id="3.1.1.4" evidence="2"/>
<evidence type="ECO:0000313" key="10">
    <source>
        <dbReference type="RefSeq" id="XP_046595149.1"/>
    </source>
</evidence>
<dbReference type="SUPFAM" id="SSF48619">
    <property type="entry name" value="Phospholipase A2, PLA2"/>
    <property type="match status" value="1"/>
</dbReference>
<evidence type="ECO:0000313" key="12">
    <source>
        <dbReference type="RefSeq" id="XP_046595151.1"/>
    </source>
</evidence>
<evidence type="ECO:0000313" key="9">
    <source>
        <dbReference type="RefSeq" id="XP_015523893.2"/>
    </source>
</evidence>
<organism evidence="8 9">
    <name type="scientific">Neodiprion lecontei</name>
    <name type="common">Redheaded pine sawfly</name>
    <dbReference type="NCBI Taxonomy" id="441921"/>
    <lineage>
        <taxon>Eukaryota</taxon>
        <taxon>Metazoa</taxon>
        <taxon>Ecdysozoa</taxon>
        <taxon>Arthropoda</taxon>
        <taxon>Hexapoda</taxon>
        <taxon>Insecta</taxon>
        <taxon>Pterygota</taxon>
        <taxon>Neoptera</taxon>
        <taxon>Endopterygota</taxon>
        <taxon>Hymenoptera</taxon>
        <taxon>Tenthredinoidea</taxon>
        <taxon>Diprionidae</taxon>
        <taxon>Diprioninae</taxon>
        <taxon>Neodiprion</taxon>
    </lineage>
</organism>
<evidence type="ECO:0000256" key="5">
    <source>
        <dbReference type="ARBA" id="ARBA00029903"/>
    </source>
</evidence>
<evidence type="ECO:0000259" key="7">
    <source>
        <dbReference type="Pfam" id="PF05826"/>
    </source>
</evidence>
<feature type="signal peptide" evidence="6">
    <location>
        <begin position="1"/>
        <end position="19"/>
    </location>
</feature>
<dbReference type="GO" id="GO:0006644">
    <property type="term" value="P:phospholipid metabolic process"/>
    <property type="evidence" value="ECO:0007669"/>
    <property type="project" value="InterPro"/>
</dbReference>
<evidence type="ECO:0000313" key="14">
    <source>
        <dbReference type="RefSeq" id="XP_046595153.1"/>
    </source>
</evidence>
<dbReference type="PANTHER" id="PTHR12253">
    <property type="entry name" value="RH14732P"/>
    <property type="match status" value="1"/>
</dbReference>
<protein>
    <recommendedName>
        <fullName evidence="2">phospholipase A2</fullName>
        <ecNumber evidence="2">3.1.1.4</ecNumber>
    </recommendedName>
    <alternativeName>
        <fullName evidence="5">Phosphatidylcholine 2-acylhydrolase</fullName>
    </alternativeName>
</protein>
<evidence type="ECO:0000256" key="1">
    <source>
        <dbReference type="ARBA" id="ARBA00001913"/>
    </source>
</evidence>
<name>A0A6J0CB65_NEOLC</name>
<evidence type="ECO:0000313" key="8">
    <source>
        <dbReference type="Proteomes" id="UP000829291"/>
    </source>
</evidence>
<keyword evidence="6" id="KW-0732">Signal</keyword>
<dbReference type="RefSeq" id="XP_046595149.1">
    <property type="nucleotide sequence ID" value="XM_046739193.1"/>
</dbReference>
<sequence>MGLSVQVILLLGSCSVTMQQPTLFRNTYKGLRGIVPKARLPDDEMRAAYFHDQTVAVIDLSNTNQLENCNIVEVYEPSEVMEVLKNLSTEIKPQEVSFNEMTTLMRQCELLEEMQEDAISTLPIDATNRSNKPSINPLSLLFGILPGTKWCGTGDIADNYHDLGREAQIDRCCRSHDLCPVKVRAQKSRYNLTNNSIYTKSHCVCDEMLYRCLKKSYHPTADVMGRIYFNFLRVPCLEDVPSSPQGSERRFRDVKMNY</sequence>
<keyword evidence="8" id="KW-1185">Reference proteome</keyword>
<evidence type="ECO:0000313" key="11">
    <source>
        <dbReference type="RefSeq" id="XP_046595150.1"/>
    </source>
</evidence>
<dbReference type="RefSeq" id="XP_046595152.1">
    <property type="nucleotide sequence ID" value="XM_046739196.1"/>
</dbReference>
<feature type="chain" id="PRO_5045019105" description="phospholipase A2" evidence="6">
    <location>
        <begin position="20"/>
        <end position="258"/>
    </location>
</feature>
<evidence type="ECO:0000256" key="2">
    <source>
        <dbReference type="ARBA" id="ARBA00013278"/>
    </source>
</evidence>
<dbReference type="RefSeq" id="XP_046595150.1">
    <property type="nucleotide sequence ID" value="XM_046739194.1"/>
</dbReference>
<accession>A0A6J0CB65</accession>
<evidence type="ECO:0000256" key="6">
    <source>
        <dbReference type="SAM" id="SignalP"/>
    </source>
</evidence>
<comment type="cofactor">
    <cofactor evidence="1">
        <name>Ca(2+)</name>
        <dbReference type="ChEBI" id="CHEBI:29108"/>
    </cofactor>
</comment>
<proteinExistence type="predicted"/>
<dbReference type="GeneID" id="107227297"/>
<dbReference type="InterPro" id="IPR036444">
    <property type="entry name" value="PLipase_A2_dom_sf"/>
</dbReference>
<dbReference type="OrthoDB" id="6501032at2759"/>
<gene>
    <name evidence="9 10 11 12 13 14" type="primary">LOC107227297</name>
</gene>
<dbReference type="RefSeq" id="XP_046595151.1">
    <property type="nucleotide sequence ID" value="XM_046739195.1"/>
</dbReference>
<dbReference type="Proteomes" id="UP000829291">
    <property type="component" value="Chromosome 4"/>
</dbReference>